<dbReference type="AlphaFoldDB" id="A0A2U1U982"/>
<dbReference type="EMBL" id="QDKH01000005">
    <property type="protein sequence ID" value="PWC18219.1"/>
    <property type="molecule type" value="Genomic_DNA"/>
</dbReference>
<evidence type="ECO:0008006" key="3">
    <source>
        <dbReference type="Google" id="ProtNLM"/>
    </source>
</evidence>
<gene>
    <name evidence="1" type="ORF">DDT56_04945</name>
</gene>
<dbReference type="SUPFAM" id="SSF52113">
    <property type="entry name" value="BRCT domain"/>
    <property type="match status" value="1"/>
</dbReference>
<keyword evidence="2" id="KW-1185">Reference proteome</keyword>
<dbReference type="RefSeq" id="WP_136165375.1">
    <property type="nucleotide sequence ID" value="NZ_KZ819073.1"/>
</dbReference>
<dbReference type="Gene3D" id="3.40.50.10190">
    <property type="entry name" value="BRCT domain"/>
    <property type="match status" value="1"/>
</dbReference>
<proteinExistence type="predicted"/>
<evidence type="ECO:0000313" key="2">
    <source>
        <dbReference type="Proteomes" id="UP000296159"/>
    </source>
</evidence>
<name>A0A2U1U982_9GAMM</name>
<sequence>MTDRKIFVYVNTRDMVKVQSIEDVTTNGDYFQGTSLLDGDERKLKTFRTDRVIKFFDSIQDAENHINQGINSGEFYIKKPKEETFDICFTGFKKERCAELEEMASSKDMVVRKSVTKHLKLLCYGYNAGPKKISDARNMGILIFNEEQFMNFIESGEISE</sequence>
<comment type="caution">
    <text evidence="1">The sequence shown here is derived from an EMBL/GenBank/DDBJ whole genome shotgun (WGS) entry which is preliminary data.</text>
</comment>
<evidence type="ECO:0000313" key="1">
    <source>
        <dbReference type="EMBL" id="PWC18219.1"/>
    </source>
</evidence>
<protein>
    <recommendedName>
        <fullName evidence="3">BRCT domain-containing protein</fullName>
    </recommendedName>
</protein>
<accession>A0A2U1U982</accession>
<dbReference type="InterPro" id="IPR036420">
    <property type="entry name" value="BRCT_dom_sf"/>
</dbReference>
<dbReference type="Proteomes" id="UP000296159">
    <property type="component" value="Unassembled WGS sequence"/>
</dbReference>
<reference evidence="1 2" key="1">
    <citation type="submission" date="2018-04" db="EMBL/GenBank/DDBJ databases">
        <title>Brenneria corticis sp.nov.</title>
        <authorList>
            <person name="Li Y."/>
        </authorList>
    </citation>
    <scope>NUCLEOTIDE SEQUENCE [LARGE SCALE GENOMIC DNA]</scope>
    <source>
        <strain evidence="1 2">CFCC 11842</strain>
    </source>
</reference>
<organism evidence="1 2">
    <name type="scientific">Brenneria corticis</name>
    <dbReference type="NCBI Taxonomy" id="2173106"/>
    <lineage>
        <taxon>Bacteria</taxon>
        <taxon>Pseudomonadati</taxon>
        <taxon>Pseudomonadota</taxon>
        <taxon>Gammaproteobacteria</taxon>
        <taxon>Enterobacterales</taxon>
        <taxon>Pectobacteriaceae</taxon>
        <taxon>Brenneria</taxon>
    </lineage>
</organism>